<gene>
    <name evidence="1" type="ORF">JY651_39100</name>
</gene>
<keyword evidence="2" id="KW-1185">Reference proteome</keyword>
<proteinExistence type="predicted"/>
<name>A0ABX7NR23_9BACT</name>
<reference evidence="1 2" key="1">
    <citation type="submission" date="2021-02" db="EMBL/GenBank/DDBJ databases">
        <title>De Novo genome assembly of isolated myxobacteria.</title>
        <authorList>
            <person name="Stevens D.C."/>
        </authorList>
    </citation>
    <scope>NUCLEOTIDE SEQUENCE [LARGE SCALE GENOMIC DNA]</scope>
    <source>
        <strain evidence="2">SCPEA02</strain>
    </source>
</reference>
<dbReference type="RefSeq" id="WP_206722732.1">
    <property type="nucleotide sequence ID" value="NZ_CP071090.1"/>
</dbReference>
<evidence type="ECO:0000313" key="2">
    <source>
        <dbReference type="Proteomes" id="UP000662747"/>
    </source>
</evidence>
<dbReference type="Proteomes" id="UP000662747">
    <property type="component" value="Chromosome"/>
</dbReference>
<dbReference type="EMBL" id="CP071090">
    <property type="protein sequence ID" value="QSQ21153.1"/>
    <property type="molecule type" value="Genomic_DNA"/>
</dbReference>
<protein>
    <submittedName>
        <fullName evidence="1">Uncharacterized protein</fullName>
    </submittedName>
</protein>
<sequence length="105" mass="11606">MAEPLKTFFNARLVERLASALHAAHPSFPRESFMREARTGLEGHELLGRARHLSDAMHRTLPRDYPSAVDVLVRSLGPELEQTEGSGMDVLYVAEHGLGTVDVRG</sequence>
<accession>A0ABX7NR23</accession>
<evidence type="ECO:0000313" key="1">
    <source>
        <dbReference type="EMBL" id="QSQ21153.1"/>
    </source>
</evidence>
<organism evidence="1 2">
    <name type="scientific">Pyxidicoccus parkwayensis</name>
    <dbReference type="NCBI Taxonomy" id="2813578"/>
    <lineage>
        <taxon>Bacteria</taxon>
        <taxon>Pseudomonadati</taxon>
        <taxon>Myxococcota</taxon>
        <taxon>Myxococcia</taxon>
        <taxon>Myxococcales</taxon>
        <taxon>Cystobacterineae</taxon>
        <taxon>Myxococcaceae</taxon>
        <taxon>Pyxidicoccus</taxon>
    </lineage>
</organism>